<dbReference type="OrthoDB" id="6730379at2759"/>
<feature type="transmembrane region" description="Helical" evidence="7">
    <location>
        <begin position="177"/>
        <end position="198"/>
    </location>
</feature>
<dbReference type="Proteomes" id="UP000799444">
    <property type="component" value="Unassembled WGS sequence"/>
</dbReference>
<keyword evidence="2" id="KW-0813">Transport</keyword>
<dbReference type="SUPFAM" id="SSF103473">
    <property type="entry name" value="MFS general substrate transporter"/>
    <property type="match status" value="1"/>
</dbReference>
<dbReference type="Pfam" id="PF07690">
    <property type="entry name" value="MFS_1"/>
    <property type="match status" value="1"/>
</dbReference>
<dbReference type="GO" id="GO:0022857">
    <property type="term" value="F:transmembrane transporter activity"/>
    <property type="evidence" value="ECO:0007669"/>
    <property type="project" value="InterPro"/>
</dbReference>
<comment type="caution">
    <text evidence="9">The sequence shown here is derived from an EMBL/GenBank/DDBJ whole genome shotgun (WGS) entry which is preliminary data.</text>
</comment>
<dbReference type="InterPro" id="IPR020846">
    <property type="entry name" value="MFS_dom"/>
</dbReference>
<protein>
    <submittedName>
        <fullName evidence="9">MFS transporter</fullName>
    </submittedName>
</protein>
<dbReference type="AlphaFoldDB" id="A0A9P4UXA8"/>
<dbReference type="EMBL" id="ML996224">
    <property type="protein sequence ID" value="KAF2730154.1"/>
    <property type="molecule type" value="Genomic_DNA"/>
</dbReference>
<dbReference type="FunFam" id="1.20.1250.20:FF:000064">
    <property type="entry name" value="MFS allantoate transporter"/>
    <property type="match status" value="1"/>
</dbReference>
<keyword evidence="3 7" id="KW-0812">Transmembrane</keyword>
<proteinExistence type="inferred from homology"/>
<evidence type="ECO:0000256" key="3">
    <source>
        <dbReference type="ARBA" id="ARBA00022692"/>
    </source>
</evidence>
<evidence type="ECO:0000256" key="6">
    <source>
        <dbReference type="ARBA" id="ARBA00037968"/>
    </source>
</evidence>
<accession>A0A9P4UXA8</accession>
<sequence length="509" mass="56240">MDSDEKTSTVLAARSRHVDEALAYLESHHEEAVVDDAMLRKIRRKIDWHIFPCVCACHMVQNLDKYALNYAAVMGLRNDLNLQGNDFSNVATLFFVAYIVAEIPNIYLLQRLPAAKWFGFNVFIWGIATACTAATTDYASLLAVRILLGIFEATTMPSSQTITAQWFTKTEAPHRYAYWYFGNAGAQIVGGLASFGFQHVEHASLRGWRLMFLVFGVITVVIGIATALFVPDTPMEAKFLSEAEKVALIKHVSVNRTGIRNHRFRPQEIWEAARDPQIVIFLLPSKPFTLTQSQLASSSGIITTYSATLIKNMGYTSKQAALLNMPGGLVSLTIVFAAAAAIRNTPGGHRWFWISACALLASLGAALTSFLPPSPSHKPGLLVGIWLINAITPTLPLMYHYASVNVSGHTKRSFAANAIAVGFGLGNIVGPQMFRAQDAPVYRGAKIGTLGTEAGTAVCVCVLAFWYRWENGRRGRVTENEAEDRREESGNEGWEGLTDWEDRGWRYCY</sequence>
<organism evidence="9 10">
    <name type="scientific">Polyplosphaeria fusca</name>
    <dbReference type="NCBI Taxonomy" id="682080"/>
    <lineage>
        <taxon>Eukaryota</taxon>
        <taxon>Fungi</taxon>
        <taxon>Dikarya</taxon>
        <taxon>Ascomycota</taxon>
        <taxon>Pezizomycotina</taxon>
        <taxon>Dothideomycetes</taxon>
        <taxon>Pleosporomycetidae</taxon>
        <taxon>Pleosporales</taxon>
        <taxon>Tetraplosphaeriaceae</taxon>
        <taxon>Polyplosphaeria</taxon>
    </lineage>
</organism>
<dbReference type="InterPro" id="IPR036259">
    <property type="entry name" value="MFS_trans_sf"/>
</dbReference>
<dbReference type="PROSITE" id="PS50850">
    <property type="entry name" value="MFS"/>
    <property type="match status" value="1"/>
</dbReference>
<evidence type="ECO:0000313" key="9">
    <source>
        <dbReference type="EMBL" id="KAF2730154.1"/>
    </source>
</evidence>
<name>A0A9P4UXA8_9PLEO</name>
<evidence type="ECO:0000256" key="4">
    <source>
        <dbReference type="ARBA" id="ARBA00022989"/>
    </source>
</evidence>
<evidence type="ECO:0000259" key="8">
    <source>
        <dbReference type="PROSITE" id="PS50850"/>
    </source>
</evidence>
<dbReference type="GO" id="GO:0016020">
    <property type="term" value="C:membrane"/>
    <property type="evidence" value="ECO:0007669"/>
    <property type="project" value="UniProtKB-SubCell"/>
</dbReference>
<evidence type="ECO:0000313" key="10">
    <source>
        <dbReference type="Proteomes" id="UP000799444"/>
    </source>
</evidence>
<dbReference type="PANTHER" id="PTHR43791">
    <property type="entry name" value="PERMEASE-RELATED"/>
    <property type="match status" value="1"/>
</dbReference>
<dbReference type="InterPro" id="IPR011701">
    <property type="entry name" value="MFS"/>
</dbReference>
<comment type="similarity">
    <text evidence="6">Belongs to the major facilitator superfamily. Allantoate permease family.</text>
</comment>
<keyword evidence="10" id="KW-1185">Reference proteome</keyword>
<reference evidence="9" key="1">
    <citation type="journal article" date="2020" name="Stud. Mycol.">
        <title>101 Dothideomycetes genomes: a test case for predicting lifestyles and emergence of pathogens.</title>
        <authorList>
            <person name="Haridas S."/>
            <person name="Albert R."/>
            <person name="Binder M."/>
            <person name="Bloem J."/>
            <person name="Labutti K."/>
            <person name="Salamov A."/>
            <person name="Andreopoulos B."/>
            <person name="Baker S."/>
            <person name="Barry K."/>
            <person name="Bills G."/>
            <person name="Bluhm B."/>
            <person name="Cannon C."/>
            <person name="Castanera R."/>
            <person name="Culley D."/>
            <person name="Daum C."/>
            <person name="Ezra D."/>
            <person name="Gonzalez J."/>
            <person name="Henrissat B."/>
            <person name="Kuo A."/>
            <person name="Liang C."/>
            <person name="Lipzen A."/>
            <person name="Lutzoni F."/>
            <person name="Magnuson J."/>
            <person name="Mondo S."/>
            <person name="Nolan M."/>
            <person name="Ohm R."/>
            <person name="Pangilinan J."/>
            <person name="Park H.-J."/>
            <person name="Ramirez L."/>
            <person name="Alfaro M."/>
            <person name="Sun H."/>
            <person name="Tritt A."/>
            <person name="Yoshinaga Y."/>
            <person name="Zwiers L.-H."/>
            <person name="Turgeon B."/>
            <person name="Goodwin S."/>
            <person name="Spatafora J."/>
            <person name="Crous P."/>
            <person name="Grigoriev I."/>
        </authorList>
    </citation>
    <scope>NUCLEOTIDE SEQUENCE</scope>
    <source>
        <strain evidence="9">CBS 125425</strain>
    </source>
</reference>
<evidence type="ECO:0000256" key="1">
    <source>
        <dbReference type="ARBA" id="ARBA00004141"/>
    </source>
</evidence>
<feature type="transmembrane region" description="Helical" evidence="7">
    <location>
        <begin position="383"/>
        <end position="402"/>
    </location>
</feature>
<evidence type="ECO:0000256" key="7">
    <source>
        <dbReference type="SAM" id="Phobius"/>
    </source>
</evidence>
<feature type="domain" description="Major facilitator superfamily (MFS) profile" evidence="8">
    <location>
        <begin position="50"/>
        <end position="509"/>
    </location>
</feature>
<comment type="subcellular location">
    <subcellularLocation>
        <location evidence="1">Membrane</location>
        <topology evidence="1">Multi-pass membrane protein</topology>
    </subcellularLocation>
</comment>
<evidence type="ECO:0000256" key="2">
    <source>
        <dbReference type="ARBA" id="ARBA00022448"/>
    </source>
</evidence>
<feature type="transmembrane region" description="Helical" evidence="7">
    <location>
        <begin position="122"/>
        <end position="148"/>
    </location>
</feature>
<feature type="transmembrane region" description="Helical" evidence="7">
    <location>
        <begin position="90"/>
        <end position="110"/>
    </location>
</feature>
<dbReference type="PANTHER" id="PTHR43791:SF40">
    <property type="entry name" value="THIAMINE PATHWAY TRANSPORTER THI73"/>
    <property type="match status" value="1"/>
</dbReference>
<feature type="transmembrane region" description="Helical" evidence="7">
    <location>
        <begin position="321"/>
        <end position="342"/>
    </location>
</feature>
<gene>
    <name evidence="9" type="ORF">EJ04DRAFT_500977</name>
</gene>
<dbReference type="Gene3D" id="1.20.1250.20">
    <property type="entry name" value="MFS general substrate transporter like domains"/>
    <property type="match status" value="1"/>
</dbReference>
<feature type="transmembrane region" description="Helical" evidence="7">
    <location>
        <begin position="446"/>
        <end position="467"/>
    </location>
</feature>
<keyword evidence="4 7" id="KW-1133">Transmembrane helix</keyword>
<feature type="transmembrane region" description="Helical" evidence="7">
    <location>
        <begin position="351"/>
        <end position="371"/>
    </location>
</feature>
<evidence type="ECO:0000256" key="5">
    <source>
        <dbReference type="ARBA" id="ARBA00023136"/>
    </source>
</evidence>
<feature type="transmembrane region" description="Helical" evidence="7">
    <location>
        <begin position="210"/>
        <end position="230"/>
    </location>
</feature>
<keyword evidence="5 7" id="KW-0472">Membrane</keyword>